<evidence type="ECO:0000256" key="2">
    <source>
        <dbReference type="SAM" id="Phobius"/>
    </source>
</evidence>
<feature type="transmembrane region" description="Helical" evidence="2">
    <location>
        <begin position="62"/>
        <end position="82"/>
    </location>
</feature>
<accession>A0A6C0CJG3</accession>
<name>A0A6C0CJG3_9ZZZZ</name>
<dbReference type="GO" id="GO:0008654">
    <property type="term" value="P:phospholipid biosynthetic process"/>
    <property type="evidence" value="ECO:0007669"/>
    <property type="project" value="InterPro"/>
</dbReference>
<feature type="transmembrane region" description="Helical" evidence="2">
    <location>
        <begin position="192"/>
        <end position="210"/>
    </location>
</feature>
<feature type="transmembrane region" description="Helical" evidence="2">
    <location>
        <begin position="124"/>
        <end position="147"/>
    </location>
</feature>
<dbReference type="InterPro" id="IPR048254">
    <property type="entry name" value="CDP_ALCOHOL_P_TRANSF_CS"/>
</dbReference>
<sequence length="211" mass="23973">MSKRDDMNMLDNMVYNGLCETTAPTIYSTMGITPNMITTFTLVIRLLAAYFIYSGLQNPRHFSIAAGLVLLSIFTDALDGYIARKYGLSSEFGAKYDMWTDIITYIIITIVLVWVYYIKFGPKGLWVLLPLAIINIIGGIYECTVAAMKYKKQLYQSETPHYTSTTHIGLAIHGPDRDYEYYDRKANDLKRFSGGTTQILYAMLIFALGWI</sequence>
<dbReference type="GO" id="GO:0016020">
    <property type="term" value="C:membrane"/>
    <property type="evidence" value="ECO:0007669"/>
    <property type="project" value="InterPro"/>
</dbReference>
<evidence type="ECO:0008006" key="4">
    <source>
        <dbReference type="Google" id="ProtNLM"/>
    </source>
</evidence>
<dbReference type="PROSITE" id="PS00379">
    <property type="entry name" value="CDP_ALCOHOL_P_TRANSF"/>
    <property type="match status" value="1"/>
</dbReference>
<dbReference type="Pfam" id="PF01066">
    <property type="entry name" value="CDP-OH_P_transf"/>
    <property type="match status" value="1"/>
</dbReference>
<dbReference type="AlphaFoldDB" id="A0A6C0CJG3"/>
<dbReference type="InterPro" id="IPR000462">
    <property type="entry name" value="CDP-OH_P_trans"/>
</dbReference>
<feature type="transmembrane region" description="Helical" evidence="2">
    <location>
        <begin position="36"/>
        <end position="56"/>
    </location>
</feature>
<keyword evidence="2" id="KW-1133">Transmembrane helix</keyword>
<dbReference type="InterPro" id="IPR043130">
    <property type="entry name" value="CDP-OH_PTrfase_TM_dom"/>
</dbReference>
<proteinExistence type="predicted"/>
<keyword evidence="1" id="KW-0808">Transferase</keyword>
<keyword evidence="2" id="KW-0472">Membrane</keyword>
<dbReference type="Gene3D" id="1.20.120.1760">
    <property type="match status" value="1"/>
</dbReference>
<evidence type="ECO:0000313" key="3">
    <source>
        <dbReference type="EMBL" id="QHT04738.1"/>
    </source>
</evidence>
<reference evidence="3" key="1">
    <citation type="journal article" date="2020" name="Nature">
        <title>Giant virus diversity and host interactions through global metagenomics.</title>
        <authorList>
            <person name="Schulz F."/>
            <person name="Roux S."/>
            <person name="Paez-Espino D."/>
            <person name="Jungbluth S."/>
            <person name="Walsh D.A."/>
            <person name="Denef V.J."/>
            <person name="McMahon K.D."/>
            <person name="Konstantinidis K.T."/>
            <person name="Eloe-Fadrosh E.A."/>
            <person name="Kyrpides N.C."/>
            <person name="Woyke T."/>
        </authorList>
    </citation>
    <scope>NUCLEOTIDE SEQUENCE</scope>
    <source>
        <strain evidence="3">GVMAG-M-3300021343-4</strain>
    </source>
</reference>
<dbReference type="EMBL" id="MN739437">
    <property type="protein sequence ID" value="QHT04738.1"/>
    <property type="molecule type" value="Genomic_DNA"/>
</dbReference>
<organism evidence="3">
    <name type="scientific">viral metagenome</name>
    <dbReference type="NCBI Taxonomy" id="1070528"/>
    <lineage>
        <taxon>unclassified sequences</taxon>
        <taxon>metagenomes</taxon>
        <taxon>organismal metagenomes</taxon>
    </lineage>
</organism>
<evidence type="ECO:0000256" key="1">
    <source>
        <dbReference type="ARBA" id="ARBA00022679"/>
    </source>
</evidence>
<protein>
    <recommendedName>
        <fullName evidence="4">CDP-alcohol phosphatidyltransferase</fullName>
    </recommendedName>
</protein>
<dbReference type="GO" id="GO:0016780">
    <property type="term" value="F:phosphotransferase activity, for other substituted phosphate groups"/>
    <property type="evidence" value="ECO:0007669"/>
    <property type="project" value="InterPro"/>
</dbReference>
<feature type="transmembrane region" description="Helical" evidence="2">
    <location>
        <begin position="102"/>
        <end position="118"/>
    </location>
</feature>
<keyword evidence="2" id="KW-0812">Transmembrane</keyword>